<name>A0ABR1BPC5_NECAM</name>
<gene>
    <name evidence="1" type="primary">Necator_chrI.g1849</name>
    <name evidence="1" type="ORF">RB195_005723</name>
</gene>
<proteinExistence type="predicted"/>
<evidence type="ECO:0000313" key="2">
    <source>
        <dbReference type="Proteomes" id="UP001303046"/>
    </source>
</evidence>
<keyword evidence="2" id="KW-1185">Reference proteome</keyword>
<comment type="caution">
    <text evidence="1">The sequence shown here is derived from an EMBL/GenBank/DDBJ whole genome shotgun (WGS) entry which is preliminary data.</text>
</comment>
<reference evidence="1 2" key="1">
    <citation type="submission" date="2023-08" db="EMBL/GenBank/DDBJ databases">
        <title>A Necator americanus chromosomal reference genome.</title>
        <authorList>
            <person name="Ilik V."/>
            <person name="Petrzelkova K.J."/>
            <person name="Pardy F."/>
            <person name="Fuh T."/>
            <person name="Niatou-Singa F.S."/>
            <person name="Gouil Q."/>
            <person name="Baker L."/>
            <person name="Ritchie M.E."/>
            <person name="Jex A.R."/>
            <person name="Gazzola D."/>
            <person name="Li H."/>
            <person name="Toshio Fujiwara R."/>
            <person name="Zhan B."/>
            <person name="Aroian R.V."/>
            <person name="Pafco B."/>
            <person name="Schwarz E.M."/>
        </authorList>
    </citation>
    <scope>NUCLEOTIDE SEQUENCE [LARGE SCALE GENOMIC DNA]</scope>
    <source>
        <strain evidence="1 2">Aroian</strain>
        <tissue evidence="1">Whole animal</tissue>
    </source>
</reference>
<organism evidence="1 2">
    <name type="scientific">Necator americanus</name>
    <name type="common">Human hookworm</name>
    <dbReference type="NCBI Taxonomy" id="51031"/>
    <lineage>
        <taxon>Eukaryota</taxon>
        <taxon>Metazoa</taxon>
        <taxon>Ecdysozoa</taxon>
        <taxon>Nematoda</taxon>
        <taxon>Chromadorea</taxon>
        <taxon>Rhabditida</taxon>
        <taxon>Rhabditina</taxon>
        <taxon>Rhabditomorpha</taxon>
        <taxon>Strongyloidea</taxon>
        <taxon>Ancylostomatidae</taxon>
        <taxon>Bunostominae</taxon>
        <taxon>Necator</taxon>
    </lineage>
</organism>
<protein>
    <submittedName>
        <fullName evidence="1">Uncharacterized protein</fullName>
    </submittedName>
</protein>
<evidence type="ECO:0000313" key="1">
    <source>
        <dbReference type="EMBL" id="KAK6728257.1"/>
    </source>
</evidence>
<accession>A0ABR1BPC5</accession>
<sequence length="153" mass="17124">MGSESGCSFLQSCHDPSCDQRAVTRRYANITATRLLGSDEGDDSEALGVIKFVNNLGCYLNLTIDKLQSLCQDSRKAHWEAIFMKLNKLESDNGTKSNLMADNNDEVKNFHEYVEEYGDYRIELAGAVTTLEQSDTNEGLILEAFENEELPTK</sequence>
<dbReference type="EMBL" id="JAVFWL010000001">
    <property type="protein sequence ID" value="KAK6728257.1"/>
    <property type="molecule type" value="Genomic_DNA"/>
</dbReference>
<dbReference type="Proteomes" id="UP001303046">
    <property type="component" value="Unassembled WGS sequence"/>
</dbReference>